<sequence length="235" mass="26677">MLLGTSEALASVVNIEDQRNDQTLGASITASGGIDGSKGTTTRRNVNVDLRIDYNSARWKRFVIASGAYRTKNDESFVDKRFYHLRAMRDISGAVSGEGFYQRSEDPYRLSKQRSLVGIGFRIAPRPDWRLGASLMHEVQHSTERTEEKALRANLYAHFRRDVAENIDFLATAYVQPRLDGSIRDHLATIQSSLQFTVNQWLVINVSVEYDHDETPPRSASRDELSWGTDFSLRF</sequence>
<dbReference type="AlphaFoldDB" id="A0A381QIU6"/>
<reference evidence="1" key="1">
    <citation type="submission" date="2018-05" db="EMBL/GenBank/DDBJ databases">
        <authorList>
            <person name="Lanie J.A."/>
            <person name="Ng W.-L."/>
            <person name="Kazmierczak K.M."/>
            <person name="Andrzejewski T.M."/>
            <person name="Davidsen T.M."/>
            <person name="Wayne K.J."/>
            <person name="Tettelin H."/>
            <person name="Glass J.I."/>
            <person name="Rusch D."/>
            <person name="Podicherti R."/>
            <person name="Tsui H.-C.T."/>
            <person name="Winkler M.E."/>
        </authorList>
    </citation>
    <scope>NUCLEOTIDE SEQUENCE</scope>
</reference>
<protein>
    <recommendedName>
        <fullName evidence="2">Salt-induced outer membrane protein</fullName>
    </recommendedName>
</protein>
<dbReference type="InterPro" id="IPR007433">
    <property type="entry name" value="DUF481"/>
</dbReference>
<dbReference type="EMBL" id="UINC01001321">
    <property type="protein sequence ID" value="SUZ77563.1"/>
    <property type="molecule type" value="Genomic_DNA"/>
</dbReference>
<evidence type="ECO:0000313" key="1">
    <source>
        <dbReference type="EMBL" id="SUZ77563.1"/>
    </source>
</evidence>
<accession>A0A381QIU6</accession>
<evidence type="ECO:0008006" key="2">
    <source>
        <dbReference type="Google" id="ProtNLM"/>
    </source>
</evidence>
<organism evidence="1">
    <name type="scientific">marine metagenome</name>
    <dbReference type="NCBI Taxonomy" id="408172"/>
    <lineage>
        <taxon>unclassified sequences</taxon>
        <taxon>metagenomes</taxon>
        <taxon>ecological metagenomes</taxon>
    </lineage>
</organism>
<proteinExistence type="predicted"/>
<name>A0A381QIU6_9ZZZZ</name>
<dbReference type="SUPFAM" id="SSF56935">
    <property type="entry name" value="Porins"/>
    <property type="match status" value="1"/>
</dbReference>
<dbReference type="Pfam" id="PF04338">
    <property type="entry name" value="DUF481"/>
    <property type="match status" value="1"/>
</dbReference>
<gene>
    <name evidence="1" type="ORF">METZ01_LOCUS30417</name>
</gene>